<dbReference type="Proteomes" id="UP000194151">
    <property type="component" value="Chromosome"/>
</dbReference>
<evidence type="ECO:0000259" key="1">
    <source>
        <dbReference type="Pfam" id="PF04965"/>
    </source>
</evidence>
<dbReference type="InterPro" id="IPR017737">
    <property type="entry name" value="TssE1-like"/>
</dbReference>
<sequence length="174" mass="19431">MTELVSRNRLQPALLDRLTDLNPGSALESREHRVISLRQLREGVLRDVRQLLNARRLHTPGAQSGLETYPEIAGSVLNAGLPDYAGKVASNVDRLRLASDIAETLRRFEPRILADTLKVSPVTPDQDARHNTMAFLVEGDLWAQPYPERLYLMTELDLENGQIVVDPGATQGRE</sequence>
<evidence type="ECO:0000313" key="3">
    <source>
        <dbReference type="Proteomes" id="UP000194151"/>
    </source>
</evidence>
<dbReference type="InterPro" id="IPR007048">
    <property type="entry name" value="IraD/Gp25-like"/>
</dbReference>
<evidence type="ECO:0000313" key="2">
    <source>
        <dbReference type="EMBL" id="ARP83349.1"/>
    </source>
</evidence>
<dbReference type="EMBL" id="CP021108">
    <property type="protein sequence ID" value="ARP83349.1"/>
    <property type="molecule type" value="Genomic_DNA"/>
</dbReference>
<proteinExistence type="predicted"/>
<reference evidence="2 3" key="1">
    <citation type="submission" date="2017-05" db="EMBL/GenBank/DDBJ databases">
        <title>Complete and WGS of Bordetella genogroups.</title>
        <authorList>
            <person name="Spilker T."/>
            <person name="LiPuma J."/>
        </authorList>
    </citation>
    <scope>NUCLEOTIDE SEQUENCE [LARGE SCALE GENOMIC DNA]</scope>
    <source>
        <strain evidence="2 3">AU19157</strain>
    </source>
</reference>
<dbReference type="SUPFAM" id="SSF160719">
    <property type="entry name" value="gpW/gp25-like"/>
    <property type="match status" value="1"/>
</dbReference>
<dbReference type="PANTHER" id="PTHR38595:SF1">
    <property type="entry name" value="TYPE VI SECRETION SYSTEM COMPONENT TSSE1"/>
    <property type="match status" value="1"/>
</dbReference>
<dbReference type="PANTHER" id="PTHR38595">
    <property type="entry name" value="CYTOPLASMIC PROTEIN-RELATED"/>
    <property type="match status" value="1"/>
</dbReference>
<dbReference type="InterPro" id="IPR053176">
    <property type="entry name" value="T6SS_TssE1-like"/>
</dbReference>
<keyword evidence="3" id="KW-1185">Reference proteome</keyword>
<dbReference type="KEGG" id="bgv:CAL12_22710"/>
<dbReference type="AlphaFoldDB" id="A0A1W6YR01"/>
<dbReference type="NCBIfam" id="TIGR03357">
    <property type="entry name" value="VI_zyme"/>
    <property type="match status" value="1"/>
</dbReference>
<organism evidence="2 3">
    <name type="scientific">Bordetella genomosp. 8</name>
    <dbReference type="NCBI Taxonomy" id="1416806"/>
    <lineage>
        <taxon>Bacteria</taxon>
        <taxon>Pseudomonadati</taxon>
        <taxon>Pseudomonadota</taxon>
        <taxon>Betaproteobacteria</taxon>
        <taxon>Burkholderiales</taxon>
        <taxon>Alcaligenaceae</taxon>
        <taxon>Bordetella</taxon>
    </lineage>
</organism>
<protein>
    <submittedName>
        <fullName evidence="2">Type VI secretion system lysozyme</fullName>
    </submittedName>
</protein>
<dbReference type="RefSeq" id="WP_086066685.1">
    <property type="nucleotide sequence ID" value="NZ_CP021108.1"/>
</dbReference>
<dbReference type="STRING" id="1416806.CAL12_22710"/>
<accession>A0A1W6YR01</accession>
<gene>
    <name evidence="2" type="ORF">CAL12_22710</name>
</gene>
<dbReference type="OrthoDB" id="119583at2"/>
<feature type="domain" description="IraD/Gp25-like" evidence="1">
    <location>
        <begin position="39"/>
        <end position="145"/>
    </location>
</feature>
<name>A0A1W6YR01_9BORD</name>
<dbReference type="Pfam" id="PF04965">
    <property type="entry name" value="GPW_gp25"/>
    <property type="match status" value="1"/>
</dbReference>